<feature type="domain" description="Lipocalin-like" evidence="1">
    <location>
        <begin position="23"/>
        <end position="140"/>
    </location>
</feature>
<dbReference type="eggNOG" id="ENOG50330XP">
    <property type="taxonomic scope" value="Bacteria"/>
</dbReference>
<comment type="caution">
    <text evidence="2">The sequence shown here is derived from an EMBL/GenBank/DDBJ whole genome shotgun (WGS) entry which is preliminary data.</text>
</comment>
<dbReference type="OrthoDB" id="8370150at2"/>
<proteinExistence type="predicted"/>
<dbReference type="RefSeq" id="WP_021688637.1">
    <property type="nucleotide sequence ID" value="NZ_BASZ01000001.1"/>
</dbReference>
<name>U2YHR9_9SPHN</name>
<dbReference type="InterPro" id="IPR024311">
    <property type="entry name" value="Lipocalin-like"/>
</dbReference>
<dbReference type="Proteomes" id="UP000016568">
    <property type="component" value="Unassembled WGS sequence"/>
</dbReference>
<keyword evidence="3" id="KW-1185">Reference proteome</keyword>
<evidence type="ECO:0000313" key="3">
    <source>
        <dbReference type="Proteomes" id="UP000016568"/>
    </source>
</evidence>
<dbReference type="KEGG" id="ntd:EGO55_14625"/>
<accession>U2YHR9</accession>
<evidence type="ECO:0000313" key="2">
    <source>
        <dbReference type="EMBL" id="GAD47730.1"/>
    </source>
</evidence>
<reference evidence="2 3" key="1">
    <citation type="submission" date="2013-09" db="EMBL/GenBank/DDBJ databases">
        <title>Whole genome shotgun sequence of Novosphingobium tardaugens NBRC 16725.</title>
        <authorList>
            <person name="Isaki S."/>
            <person name="Hosoyama A."/>
            <person name="Tsuchikane K."/>
            <person name="Katsumata H."/>
            <person name="Ando Y."/>
            <person name="Yamazaki S."/>
            <person name="Fujita N."/>
        </authorList>
    </citation>
    <scope>NUCLEOTIDE SEQUENCE [LARGE SCALE GENOMIC DNA]</scope>
    <source>
        <strain evidence="2 3">NBRC 16725</strain>
    </source>
</reference>
<dbReference type="Pfam" id="PF13924">
    <property type="entry name" value="Lipocalin_5"/>
    <property type="match status" value="1"/>
</dbReference>
<dbReference type="EMBL" id="BASZ01000001">
    <property type="protein sequence ID" value="GAD47730.1"/>
    <property type="molecule type" value="Genomic_DNA"/>
</dbReference>
<dbReference type="AlphaFoldDB" id="U2YHR9"/>
<sequence length="162" mass="17954">MSGLPTRLAVPQMREEEVVAALIGAWQLELCATYHPDGSVTYPFGEDAKGQIMYSADGHMGCEITATNRPILDVQTIYHATDEELGRSMRGFSAYFGTFSVDAAAGIVIHHVQGAWFPNFATMQQPRHYFFDGDLLYLEAMVGADLARLTWRRRNSGTLPGH</sequence>
<gene>
    <name evidence="2" type="ORF">NT2_01_05040</name>
</gene>
<protein>
    <recommendedName>
        <fullName evidence="1">Lipocalin-like domain-containing protein</fullName>
    </recommendedName>
</protein>
<evidence type="ECO:0000259" key="1">
    <source>
        <dbReference type="Pfam" id="PF13924"/>
    </source>
</evidence>
<organism evidence="2 3">
    <name type="scientific">Caenibius tardaugens NBRC 16725</name>
    <dbReference type="NCBI Taxonomy" id="1219035"/>
    <lineage>
        <taxon>Bacteria</taxon>
        <taxon>Pseudomonadati</taxon>
        <taxon>Pseudomonadota</taxon>
        <taxon>Alphaproteobacteria</taxon>
        <taxon>Sphingomonadales</taxon>
        <taxon>Erythrobacteraceae</taxon>
        <taxon>Caenibius</taxon>
    </lineage>
</organism>